<evidence type="ECO:0000313" key="2">
    <source>
        <dbReference type="Proteomes" id="UP000178059"/>
    </source>
</evidence>
<organism evidence="1 2">
    <name type="scientific">Candidatus Nomurabacteria bacterium RIFCSPHIGHO2_01_FULL_42_16</name>
    <dbReference type="NCBI Taxonomy" id="1801743"/>
    <lineage>
        <taxon>Bacteria</taxon>
        <taxon>Candidatus Nomuraibacteriota</taxon>
    </lineage>
</organism>
<protein>
    <submittedName>
        <fullName evidence="1">Uncharacterized protein</fullName>
    </submittedName>
</protein>
<name>A0A1F6VI61_9BACT</name>
<dbReference type="Proteomes" id="UP000178059">
    <property type="component" value="Unassembled WGS sequence"/>
</dbReference>
<gene>
    <name evidence="1" type="ORF">A2824_01630</name>
</gene>
<dbReference type="AlphaFoldDB" id="A0A1F6VI61"/>
<accession>A0A1F6VI61</accession>
<sequence>MEQEKHINIFQFLVILPGKNLSGSVIEVGIQTDIGEKVGNNKKKKISECLAAKLQKTVLFLGPQRFQRGKEKIRQQIIRRLCRDLGINFYDVFLGLRSWEKIIGLNGLSKDLNVTPINEEREHSKTLFSFLF</sequence>
<reference evidence="1 2" key="1">
    <citation type="journal article" date="2016" name="Nat. Commun.">
        <title>Thousands of microbial genomes shed light on interconnected biogeochemical processes in an aquifer system.</title>
        <authorList>
            <person name="Anantharaman K."/>
            <person name="Brown C.T."/>
            <person name="Hug L.A."/>
            <person name="Sharon I."/>
            <person name="Castelle C.J."/>
            <person name="Probst A.J."/>
            <person name="Thomas B.C."/>
            <person name="Singh A."/>
            <person name="Wilkins M.J."/>
            <person name="Karaoz U."/>
            <person name="Brodie E.L."/>
            <person name="Williams K.H."/>
            <person name="Hubbard S.S."/>
            <person name="Banfield J.F."/>
        </authorList>
    </citation>
    <scope>NUCLEOTIDE SEQUENCE [LARGE SCALE GENOMIC DNA]</scope>
</reference>
<proteinExistence type="predicted"/>
<comment type="caution">
    <text evidence="1">The sequence shown here is derived from an EMBL/GenBank/DDBJ whole genome shotgun (WGS) entry which is preliminary data.</text>
</comment>
<dbReference type="EMBL" id="MFTT01000030">
    <property type="protein sequence ID" value="OGI69225.1"/>
    <property type="molecule type" value="Genomic_DNA"/>
</dbReference>
<evidence type="ECO:0000313" key="1">
    <source>
        <dbReference type="EMBL" id="OGI69225.1"/>
    </source>
</evidence>